<protein>
    <submittedName>
        <fullName evidence="1">Uncharacterized protein</fullName>
    </submittedName>
</protein>
<dbReference type="EMBL" id="JAUSUU010000014">
    <property type="protein sequence ID" value="MDQ0337174.1"/>
    <property type="molecule type" value="Genomic_DNA"/>
</dbReference>
<keyword evidence="4" id="KW-1185">Reference proteome</keyword>
<evidence type="ECO:0000313" key="4">
    <source>
        <dbReference type="Proteomes" id="UP001231587"/>
    </source>
</evidence>
<evidence type="ECO:0000313" key="2">
    <source>
        <dbReference type="EMBL" id="MDQ0337174.1"/>
    </source>
</evidence>
<dbReference type="OrthoDB" id="981624at2"/>
<name>A0A9X1CDT8_9FLAO</name>
<dbReference type="AlphaFoldDB" id="A0A9X1CDT8"/>
<gene>
    <name evidence="1" type="ORF">J2Z56_003563</name>
    <name evidence="2" type="ORF">J2Z57_003636</name>
</gene>
<accession>A0A9X1CDT8</accession>
<sequence length="344" mass="40393">MSKCKLCLVNDANKKGSHIVPAFILKTLFERNKEFVVSIGQQVVENHVGRDLTPEKIQEFMGRDLTDEEIDQNQIPFIEDYIICTNCENRFGHIESIYASKIHQKINDNECKSDEVVDSKKNGGLISLFWYSVIWRYSINSNNPFNLKDKDLKKLRCYLNDNLKDTQEELKTQIQECIKNNVPYPIGVFFNSNQIKRISSNTVVGMPNYKNPYLLFFNEYIIILYFKSTQINGMAHSFYGLEESFSYKELINFNYNGFKIGIIKNKTFEKIKESIFLLFARIKHERFVSMFTFVANHYELAFNGEHIKAFIDRILSDDTHIADKYDRTRVLTILMEELNKLPKR</sequence>
<evidence type="ECO:0000313" key="3">
    <source>
        <dbReference type="Proteomes" id="UP001138672"/>
    </source>
</evidence>
<dbReference type="Proteomes" id="UP001231587">
    <property type="component" value="Unassembled WGS sequence"/>
</dbReference>
<evidence type="ECO:0000313" key="1">
    <source>
        <dbReference type="EMBL" id="MBP1841625.1"/>
    </source>
</evidence>
<comment type="caution">
    <text evidence="1">The sequence shown here is derived from an EMBL/GenBank/DDBJ whole genome shotgun (WGS) entry which is preliminary data.</text>
</comment>
<dbReference type="EMBL" id="JAGGJQ010000013">
    <property type="protein sequence ID" value="MBP1841625.1"/>
    <property type="molecule type" value="Genomic_DNA"/>
</dbReference>
<dbReference type="RefSeq" id="WP_057779244.1">
    <property type="nucleotide sequence ID" value="NZ_JAGGJQ010000013.1"/>
</dbReference>
<reference evidence="1" key="1">
    <citation type="submission" date="2021-03" db="EMBL/GenBank/DDBJ databases">
        <title>Genomic Encyclopedia of Type Strains, Phase IV (KMG-IV): sequencing the most valuable type-strain genomes for metagenomic binning, comparative biology and taxonomic classification.</title>
        <authorList>
            <person name="Goeker M."/>
        </authorList>
    </citation>
    <scope>NUCLEOTIDE SEQUENCE</scope>
    <source>
        <strain evidence="1">DSM 15523</strain>
        <strain evidence="2 4">DSM 16476</strain>
    </source>
</reference>
<proteinExistence type="predicted"/>
<organism evidence="1 3">
    <name type="scientific">Formosa algae</name>
    <dbReference type="NCBI Taxonomy" id="225843"/>
    <lineage>
        <taxon>Bacteria</taxon>
        <taxon>Pseudomonadati</taxon>
        <taxon>Bacteroidota</taxon>
        <taxon>Flavobacteriia</taxon>
        <taxon>Flavobacteriales</taxon>
        <taxon>Flavobacteriaceae</taxon>
        <taxon>Formosa</taxon>
    </lineage>
</organism>
<dbReference type="Proteomes" id="UP001138672">
    <property type="component" value="Unassembled WGS sequence"/>
</dbReference>